<dbReference type="SUPFAM" id="SSF51430">
    <property type="entry name" value="NAD(P)-linked oxidoreductase"/>
    <property type="match status" value="1"/>
</dbReference>
<evidence type="ECO:0000313" key="3">
    <source>
        <dbReference type="Proteomes" id="UP001597546"/>
    </source>
</evidence>
<sequence length="297" mass="33860">MKPIYLSDAGPKVSPAVYGFYRWNDLENDLPQKMEEIFNFCVDLGINTFDHADIYGNYKCEEEFGKVLKNSAVKREDIVLFTKAGLCEPHPSRPNIKTRYLDCSAQHIRTSLHQSLINLKTDYVDVFLLNNLDPTTDLEETAAELLKLKQEGKIKTVGLSNFNVFQHQLLSSYLKLPVVTNHVELNLLNTSALENGQIDYMKQKYMRPFALAPLAEGRIAVGMDLSEVVIREKLDVLAQKYNTNLESIAVAWLLKLGALPLIGTRNKSRIKNIVAAFDIELDRQDWHNLYNSTRILK</sequence>
<name>A0ABW5TVK3_9SPHI</name>
<evidence type="ECO:0000313" key="2">
    <source>
        <dbReference type="EMBL" id="MFD2733123.1"/>
    </source>
</evidence>
<protein>
    <submittedName>
        <fullName evidence="2">Aldo/keto reductase family oxidoreductase</fullName>
        <ecNumber evidence="2">1.-.-.-</ecNumber>
    </submittedName>
</protein>
<dbReference type="InterPro" id="IPR050523">
    <property type="entry name" value="AKR_Detox_Biosynth"/>
</dbReference>
<dbReference type="PANTHER" id="PTHR43364:SF1">
    <property type="entry name" value="OXIDOREDUCTASE YDHF"/>
    <property type="match status" value="1"/>
</dbReference>
<gene>
    <name evidence="2" type="ORF">ACFSSE_15550</name>
</gene>
<dbReference type="Gene3D" id="3.20.20.100">
    <property type="entry name" value="NADP-dependent oxidoreductase domain"/>
    <property type="match status" value="1"/>
</dbReference>
<keyword evidence="3" id="KW-1185">Reference proteome</keyword>
<dbReference type="InterPro" id="IPR020471">
    <property type="entry name" value="AKR"/>
</dbReference>
<dbReference type="RefSeq" id="WP_379042161.1">
    <property type="nucleotide sequence ID" value="NZ_JBHSKW010000020.1"/>
</dbReference>
<comment type="caution">
    <text evidence="2">The sequence shown here is derived from an EMBL/GenBank/DDBJ whole genome shotgun (WGS) entry which is preliminary data.</text>
</comment>
<dbReference type="InterPro" id="IPR023210">
    <property type="entry name" value="NADP_OxRdtase_dom"/>
</dbReference>
<dbReference type="EC" id="1.-.-.-" evidence="2"/>
<keyword evidence="2" id="KW-0560">Oxidoreductase</keyword>
<dbReference type="InterPro" id="IPR036812">
    <property type="entry name" value="NAD(P)_OxRdtase_dom_sf"/>
</dbReference>
<dbReference type="EMBL" id="JBHULV010000052">
    <property type="protein sequence ID" value="MFD2733123.1"/>
    <property type="molecule type" value="Genomic_DNA"/>
</dbReference>
<accession>A0ABW5TVK3</accession>
<dbReference type="InterPro" id="IPR018170">
    <property type="entry name" value="Aldo/ket_reductase_CS"/>
</dbReference>
<dbReference type="Pfam" id="PF00248">
    <property type="entry name" value="Aldo_ket_red"/>
    <property type="match status" value="1"/>
</dbReference>
<feature type="domain" description="NADP-dependent oxidoreductase" evidence="1">
    <location>
        <begin position="31"/>
        <end position="288"/>
    </location>
</feature>
<dbReference type="GO" id="GO:0016491">
    <property type="term" value="F:oxidoreductase activity"/>
    <property type="evidence" value="ECO:0007669"/>
    <property type="project" value="UniProtKB-KW"/>
</dbReference>
<evidence type="ECO:0000259" key="1">
    <source>
        <dbReference type="Pfam" id="PF00248"/>
    </source>
</evidence>
<dbReference type="PANTHER" id="PTHR43364">
    <property type="entry name" value="NADH-SPECIFIC METHYLGLYOXAL REDUCTASE-RELATED"/>
    <property type="match status" value="1"/>
</dbReference>
<dbReference type="Proteomes" id="UP001597546">
    <property type="component" value="Unassembled WGS sequence"/>
</dbReference>
<proteinExistence type="predicted"/>
<organism evidence="2 3">
    <name type="scientific">Pedobacter alpinus</name>
    <dbReference type="NCBI Taxonomy" id="1590643"/>
    <lineage>
        <taxon>Bacteria</taxon>
        <taxon>Pseudomonadati</taxon>
        <taxon>Bacteroidota</taxon>
        <taxon>Sphingobacteriia</taxon>
        <taxon>Sphingobacteriales</taxon>
        <taxon>Sphingobacteriaceae</taxon>
        <taxon>Pedobacter</taxon>
    </lineage>
</organism>
<dbReference type="PRINTS" id="PR00069">
    <property type="entry name" value="ALDKETRDTASE"/>
</dbReference>
<dbReference type="PROSITE" id="PS00062">
    <property type="entry name" value="ALDOKETO_REDUCTASE_2"/>
    <property type="match status" value="1"/>
</dbReference>
<reference evidence="3" key="1">
    <citation type="journal article" date="2019" name="Int. J. Syst. Evol. Microbiol.">
        <title>The Global Catalogue of Microorganisms (GCM) 10K type strain sequencing project: providing services to taxonomists for standard genome sequencing and annotation.</title>
        <authorList>
            <consortium name="The Broad Institute Genomics Platform"/>
            <consortium name="The Broad Institute Genome Sequencing Center for Infectious Disease"/>
            <person name="Wu L."/>
            <person name="Ma J."/>
        </authorList>
    </citation>
    <scope>NUCLEOTIDE SEQUENCE [LARGE SCALE GENOMIC DNA]</scope>
    <source>
        <strain evidence="3">KCTC 42456</strain>
    </source>
</reference>